<dbReference type="Proteomes" id="UP000019141">
    <property type="component" value="Unassembled WGS sequence"/>
</dbReference>
<dbReference type="HOGENOM" id="CLU_2022490_0_0_7"/>
<keyword evidence="1" id="KW-0472">Membrane</keyword>
<gene>
    <name evidence="2" type="ORF">ETSY1_25670</name>
</gene>
<keyword evidence="3" id="KW-1185">Reference proteome</keyword>
<organism evidence="2 3">
    <name type="scientific">Entotheonella factor</name>
    <dbReference type="NCBI Taxonomy" id="1429438"/>
    <lineage>
        <taxon>Bacteria</taxon>
        <taxon>Pseudomonadati</taxon>
        <taxon>Nitrospinota/Tectimicrobiota group</taxon>
        <taxon>Candidatus Tectimicrobiota</taxon>
        <taxon>Candidatus Entotheonellia</taxon>
        <taxon>Candidatus Entotheonellales</taxon>
        <taxon>Candidatus Entotheonellaceae</taxon>
        <taxon>Candidatus Entotheonella</taxon>
    </lineage>
</organism>
<proteinExistence type="predicted"/>
<accession>W4LG18</accession>
<reference evidence="2 3" key="1">
    <citation type="journal article" date="2014" name="Nature">
        <title>An environmental bacterial taxon with a large and distinct metabolic repertoire.</title>
        <authorList>
            <person name="Wilson M.C."/>
            <person name="Mori T."/>
            <person name="Ruckert C."/>
            <person name="Uria A.R."/>
            <person name="Helf M.J."/>
            <person name="Takada K."/>
            <person name="Gernert C."/>
            <person name="Steffens U.A."/>
            <person name="Heycke N."/>
            <person name="Schmitt S."/>
            <person name="Rinke C."/>
            <person name="Helfrich E.J."/>
            <person name="Brachmann A.O."/>
            <person name="Gurgui C."/>
            <person name="Wakimoto T."/>
            <person name="Kracht M."/>
            <person name="Crusemann M."/>
            <person name="Hentschel U."/>
            <person name="Abe I."/>
            <person name="Matsunaga S."/>
            <person name="Kalinowski J."/>
            <person name="Takeyama H."/>
            <person name="Piel J."/>
        </authorList>
    </citation>
    <scope>NUCLEOTIDE SEQUENCE [LARGE SCALE GENOMIC DNA]</scope>
    <source>
        <strain evidence="3">TSY1</strain>
    </source>
</reference>
<evidence type="ECO:0000313" key="2">
    <source>
        <dbReference type="EMBL" id="ETW96670.1"/>
    </source>
</evidence>
<evidence type="ECO:0000256" key="1">
    <source>
        <dbReference type="SAM" id="Phobius"/>
    </source>
</evidence>
<feature type="transmembrane region" description="Helical" evidence="1">
    <location>
        <begin position="96"/>
        <end position="115"/>
    </location>
</feature>
<dbReference type="EMBL" id="AZHW01000759">
    <property type="protein sequence ID" value="ETW96670.1"/>
    <property type="molecule type" value="Genomic_DNA"/>
</dbReference>
<sequence length="122" mass="14297">MDTEQRLNLNDEFLGMTSLAAYSAPWFLQVLLLILVGLLFYCKVAHNSRHLHAQTHHHNQQQHNQHKQQVSEAEYIVIMNELNHLFFGFAVERKHVPIYWIGFTIFLITLGYAVMDTLIHLL</sequence>
<evidence type="ECO:0000313" key="3">
    <source>
        <dbReference type="Proteomes" id="UP000019141"/>
    </source>
</evidence>
<keyword evidence="1" id="KW-1133">Transmembrane helix</keyword>
<comment type="caution">
    <text evidence="2">The sequence shown here is derived from an EMBL/GenBank/DDBJ whole genome shotgun (WGS) entry which is preliminary data.</text>
</comment>
<protein>
    <submittedName>
        <fullName evidence="2">Uncharacterized protein</fullName>
    </submittedName>
</protein>
<keyword evidence="1" id="KW-0812">Transmembrane</keyword>
<dbReference type="AlphaFoldDB" id="W4LG18"/>
<name>W4LG18_ENTF1</name>
<feature type="transmembrane region" description="Helical" evidence="1">
    <location>
        <begin position="20"/>
        <end position="42"/>
    </location>
</feature>